<accession>A0A7T3EVI3</accession>
<evidence type="ECO:0000313" key="5">
    <source>
        <dbReference type="Proteomes" id="UP000594903"/>
    </source>
</evidence>
<proteinExistence type="predicted"/>
<evidence type="ECO:0000256" key="1">
    <source>
        <dbReference type="ARBA" id="ARBA00023015"/>
    </source>
</evidence>
<reference evidence="4 5" key="1">
    <citation type="submission" date="2020-12" db="EMBL/GenBank/DDBJ databases">
        <title>FDA dAtabase for Regulatory Grade micrObial Sequences (FDA-ARGOS): Supporting development and validation of Infectious Disease Dx tests.</title>
        <authorList>
            <person name="Sproer C."/>
            <person name="Gronow S."/>
            <person name="Severitt S."/>
            <person name="Schroder I."/>
            <person name="Tallon L."/>
            <person name="Sadzewicz L."/>
            <person name="Zhao X."/>
            <person name="Boylan J."/>
            <person name="Ott S."/>
            <person name="Bowen H."/>
            <person name="Vavikolanu K."/>
            <person name="Mehta A."/>
            <person name="Aluvathingal J."/>
            <person name="Nadendla S."/>
            <person name="Lowell S."/>
            <person name="Myers T."/>
            <person name="Yan Y."/>
            <person name="Sichtig H."/>
        </authorList>
    </citation>
    <scope>NUCLEOTIDE SEQUENCE [LARGE SCALE GENOMIC DNA]</scope>
    <source>
        <strain evidence="4 5">FDAARGOS_872</strain>
        <plasmid evidence="4 5">unnamed</plasmid>
    </source>
</reference>
<organism evidence="4 5">
    <name type="scientific">Oligella ureolytica</name>
    <dbReference type="NCBI Taxonomy" id="90244"/>
    <lineage>
        <taxon>Bacteria</taxon>
        <taxon>Pseudomonadati</taxon>
        <taxon>Pseudomonadota</taxon>
        <taxon>Betaproteobacteria</taxon>
        <taxon>Burkholderiales</taxon>
        <taxon>Alcaligenaceae</taxon>
        <taxon>Oligella</taxon>
    </lineage>
</organism>
<dbReference type="InterPro" id="IPR013324">
    <property type="entry name" value="RNA_pol_sigma_r3/r4-like"/>
</dbReference>
<dbReference type="InterPro" id="IPR032428">
    <property type="entry name" value="TrfB"/>
</dbReference>
<dbReference type="SUPFAM" id="SSF88659">
    <property type="entry name" value="Sigma3 and sigma4 domains of RNA polymerase sigma factors"/>
    <property type="match status" value="1"/>
</dbReference>
<keyword evidence="4" id="KW-0614">Plasmid</keyword>
<evidence type="ECO:0000313" key="4">
    <source>
        <dbReference type="EMBL" id="QPT38920.1"/>
    </source>
</evidence>
<evidence type="ECO:0000256" key="2">
    <source>
        <dbReference type="ARBA" id="ARBA00023163"/>
    </source>
</evidence>
<dbReference type="Gene3D" id="1.10.10.2690">
    <property type="match status" value="1"/>
</dbReference>
<dbReference type="Proteomes" id="UP000594903">
    <property type="component" value="Plasmid unnamed"/>
</dbReference>
<keyword evidence="1" id="KW-0805">Transcription regulation</keyword>
<evidence type="ECO:0000259" key="3">
    <source>
        <dbReference type="Pfam" id="PF16509"/>
    </source>
</evidence>
<dbReference type="Pfam" id="PF16509">
    <property type="entry name" value="KORA"/>
    <property type="match status" value="1"/>
</dbReference>
<keyword evidence="2" id="KW-0804">Transcription</keyword>
<geneLocation type="plasmid" evidence="4 5">
    <name>unnamed</name>
</geneLocation>
<sequence>MMDDGKMTATFFDELRPRLGRLTDETIDIAREVLVEGKSQSDVARNHGLSRQRVSSMVKSVISAANEVPRDWQRVEVWLPPNLADKVRQMEANAKEEVAKMMWVDKIVGN</sequence>
<protein>
    <recommendedName>
        <fullName evidence="3">TrfB transcriptional repressor protein domain-containing protein</fullName>
    </recommendedName>
</protein>
<name>A0A7T3EVI3_9BURK</name>
<dbReference type="InterPro" id="IPR053721">
    <property type="entry name" value="Fimbrial_Adhesin_Reg"/>
</dbReference>
<feature type="domain" description="TrfB transcriptional repressor protein" evidence="3">
    <location>
        <begin position="7"/>
        <end position="89"/>
    </location>
</feature>
<dbReference type="RefSeq" id="WP_083907545.1">
    <property type="nucleotide sequence ID" value="NZ_CP065724.1"/>
</dbReference>
<dbReference type="EMBL" id="CP065724">
    <property type="protein sequence ID" value="QPT38920.1"/>
    <property type="molecule type" value="Genomic_DNA"/>
</dbReference>
<gene>
    <name evidence="4" type="ORF">I6G29_00105</name>
</gene>
<keyword evidence="5" id="KW-1185">Reference proteome</keyword>